<dbReference type="EMBL" id="KQ241652">
    <property type="protein sequence ID" value="KNC86430.1"/>
    <property type="molecule type" value="Genomic_DNA"/>
</dbReference>
<dbReference type="RefSeq" id="XP_014160332.1">
    <property type="nucleotide sequence ID" value="XM_014304857.1"/>
</dbReference>
<evidence type="ECO:0000313" key="3">
    <source>
        <dbReference type="Proteomes" id="UP000054560"/>
    </source>
</evidence>
<dbReference type="AlphaFoldDB" id="A0A0L0GBQ5"/>
<accession>A0A0L0GBQ5</accession>
<sequence>MTQGCWIGRVCRRPCGPGGYLGSVQKGSDIYSGHGKVGLFGPVKHCGGVKSTRATSVGDMTLEINKLEDSGSDIFYEFQDNPDQVLNQFRAVSAPRAASATVTPNKETLLTRPGFQFDGGRGAKVHMSRDCRCIKGNTVSNVDITSTTIWCKTCIKSAPKSPLATIKEEPKDAELPPLSVATPTEMGFQIAGAPRAKVHKLDSCRWIEGKSVFNVNITNTTGWCKTCTKSAPKSPLATIKEEPKDAELPPPFEATPTQMGF</sequence>
<organism evidence="2 3">
    <name type="scientific">Sphaeroforma arctica JP610</name>
    <dbReference type="NCBI Taxonomy" id="667725"/>
    <lineage>
        <taxon>Eukaryota</taxon>
        <taxon>Ichthyosporea</taxon>
        <taxon>Ichthyophonida</taxon>
        <taxon>Sphaeroforma</taxon>
    </lineage>
</organism>
<dbReference type="Proteomes" id="UP000054560">
    <property type="component" value="Unassembled WGS sequence"/>
</dbReference>
<keyword evidence="3" id="KW-1185">Reference proteome</keyword>
<feature type="region of interest" description="Disordered" evidence="1">
    <location>
        <begin position="238"/>
        <end position="261"/>
    </location>
</feature>
<name>A0A0L0GBQ5_9EUKA</name>
<proteinExistence type="predicted"/>
<evidence type="ECO:0000313" key="2">
    <source>
        <dbReference type="EMBL" id="KNC86430.1"/>
    </source>
</evidence>
<evidence type="ECO:0000256" key="1">
    <source>
        <dbReference type="SAM" id="MobiDB-lite"/>
    </source>
</evidence>
<gene>
    <name evidence="2" type="ORF">SARC_01436</name>
</gene>
<reference evidence="2 3" key="1">
    <citation type="submission" date="2011-02" db="EMBL/GenBank/DDBJ databases">
        <title>The Genome Sequence of Sphaeroforma arctica JP610.</title>
        <authorList>
            <consortium name="The Broad Institute Genome Sequencing Platform"/>
            <person name="Russ C."/>
            <person name="Cuomo C."/>
            <person name="Young S.K."/>
            <person name="Zeng Q."/>
            <person name="Gargeya S."/>
            <person name="Alvarado L."/>
            <person name="Berlin A."/>
            <person name="Chapman S.B."/>
            <person name="Chen Z."/>
            <person name="Freedman E."/>
            <person name="Gellesch M."/>
            <person name="Goldberg J."/>
            <person name="Griggs A."/>
            <person name="Gujja S."/>
            <person name="Heilman E."/>
            <person name="Heiman D."/>
            <person name="Howarth C."/>
            <person name="Mehta T."/>
            <person name="Neiman D."/>
            <person name="Pearson M."/>
            <person name="Roberts A."/>
            <person name="Saif S."/>
            <person name="Shea T."/>
            <person name="Shenoy N."/>
            <person name="Sisk P."/>
            <person name="Stolte C."/>
            <person name="Sykes S."/>
            <person name="White J."/>
            <person name="Yandava C."/>
            <person name="Burger G."/>
            <person name="Gray M.W."/>
            <person name="Holland P.W.H."/>
            <person name="King N."/>
            <person name="Lang F.B.F."/>
            <person name="Roger A.J."/>
            <person name="Ruiz-Trillo I."/>
            <person name="Haas B."/>
            <person name="Nusbaum C."/>
            <person name="Birren B."/>
        </authorList>
    </citation>
    <scope>NUCLEOTIDE SEQUENCE [LARGE SCALE GENOMIC DNA]</scope>
    <source>
        <strain evidence="2 3">JP610</strain>
    </source>
</reference>
<protein>
    <submittedName>
        <fullName evidence="2">Uncharacterized protein</fullName>
    </submittedName>
</protein>
<dbReference type="GeneID" id="25901940"/>